<dbReference type="InterPro" id="IPR011527">
    <property type="entry name" value="ABC1_TM_dom"/>
</dbReference>
<keyword evidence="6 7" id="KW-0472">Membrane</keyword>
<proteinExistence type="predicted"/>
<name>A0A2T4UDH5_9ACTN</name>
<evidence type="ECO:0000256" key="3">
    <source>
        <dbReference type="ARBA" id="ARBA00022741"/>
    </source>
</evidence>
<dbReference type="EMBL" id="PYYB01000003">
    <property type="protein sequence ID" value="PTL55554.1"/>
    <property type="molecule type" value="Genomic_DNA"/>
</dbReference>
<keyword evidence="5 7" id="KW-1133">Transmembrane helix</keyword>
<feature type="transmembrane region" description="Helical" evidence="7">
    <location>
        <begin position="149"/>
        <end position="166"/>
    </location>
</feature>
<dbReference type="InterPro" id="IPR027417">
    <property type="entry name" value="P-loop_NTPase"/>
</dbReference>
<evidence type="ECO:0000256" key="5">
    <source>
        <dbReference type="ARBA" id="ARBA00022989"/>
    </source>
</evidence>
<dbReference type="Pfam" id="PF00005">
    <property type="entry name" value="ABC_tran"/>
    <property type="match status" value="1"/>
</dbReference>
<accession>A0A2T4UDH5</accession>
<dbReference type="PANTHER" id="PTHR24221">
    <property type="entry name" value="ATP-BINDING CASSETTE SUB-FAMILY B"/>
    <property type="match status" value="1"/>
</dbReference>
<evidence type="ECO:0000259" key="9">
    <source>
        <dbReference type="PROSITE" id="PS50929"/>
    </source>
</evidence>
<dbReference type="InterPro" id="IPR036640">
    <property type="entry name" value="ABC1_TM_sf"/>
</dbReference>
<dbReference type="CDD" id="cd18584">
    <property type="entry name" value="ABC_6TM_AarD_CydD"/>
    <property type="match status" value="1"/>
</dbReference>
<dbReference type="SUPFAM" id="SSF52540">
    <property type="entry name" value="P-loop containing nucleoside triphosphate hydrolases"/>
    <property type="match status" value="1"/>
</dbReference>
<protein>
    <submittedName>
        <fullName evidence="10">Thiol reductant ABC exporter subunit CydD</fullName>
    </submittedName>
</protein>
<dbReference type="CDD" id="cd03228">
    <property type="entry name" value="ABCC_MRP_Like"/>
    <property type="match status" value="1"/>
</dbReference>
<dbReference type="GO" id="GO:0005524">
    <property type="term" value="F:ATP binding"/>
    <property type="evidence" value="ECO:0007669"/>
    <property type="project" value="UniProtKB-KW"/>
</dbReference>
<sequence length="569" mass="58911">MRLTRTRSGVTDGPREPSLFAAIPALRRQAVLAGALALPIAAAIVVQAAALAAAVDAGLAGRDWSTARGAIAALVGAVLARAALTALAEIRGRRAGGAAMADLRARIVGATLRAGAADRGARRAGELGVLLVQGGDAVERWAGRVLPQMALAVTVPVVALTAIAVLDPLSAALLAPTLPLLILFLVLAGGDARRVAQERSAALSLLGAHLLDVVRGLPLLRSVGREHVQSEQLHRAGRAYRTATMQTLRSAFVSSFALEFVAMLGTALVAVVAGVRLVDGSLAFAPALTVLLLAPEIYGPLRRAGVEYHAAADARATLTRLLAVLGTTGEERPPGRAVPGHAERAVVRVESAVVRPDGADRDVLRGLDLELRRGEIAAVVGPSGSGKSTLLRVLLGLQPLHAGRVRCGPTDLQDLDPDAWRAGIAWMPQRPAVLPATLAENLRLARGDADDAALWGALRDAGLATWAHALPGGLDARLGEGGVAVSAGERRRLALARVALRDPWLVLADEPTANLDLVTAALVRDTLARIVEGRTAVLVTHEPQLLPIATVTVRLDAGRVASRARAVAA</sequence>
<evidence type="ECO:0000256" key="2">
    <source>
        <dbReference type="ARBA" id="ARBA00022692"/>
    </source>
</evidence>
<dbReference type="Gene3D" id="3.40.50.300">
    <property type="entry name" value="P-loop containing nucleotide triphosphate hydrolases"/>
    <property type="match status" value="1"/>
</dbReference>
<dbReference type="NCBIfam" id="TIGR02857">
    <property type="entry name" value="CydD"/>
    <property type="match status" value="1"/>
</dbReference>
<dbReference type="AlphaFoldDB" id="A0A2T4UDH5"/>
<feature type="transmembrane region" description="Helical" evidence="7">
    <location>
        <begin position="67"/>
        <end position="84"/>
    </location>
</feature>
<keyword evidence="11" id="KW-1185">Reference proteome</keyword>
<evidence type="ECO:0000256" key="7">
    <source>
        <dbReference type="SAM" id="Phobius"/>
    </source>
</evidence>
<dbReference type="PANTHER" id="PTHR24221:SF590">
    <property type="entry name" value="COMPONENT LINKED WITH THE ASSEMBLY OF CYTOCHROME' TRANSPORT TRANSMEMBRANE ATP-BINDING PROTEIN ABC TRANSPORTER CYDD-RELATED"/>
    <property type="match status" value="1"/>
</dbReference>
<dbReference type="PROSITE" id="PS00211">
    <property type="entry name" value="ABC_TRANSPORTER_1"/>
    <property type="match status" value="1"/>
</dbReference>
<organism evidence="10 11">
    <name type="scientific">Paraconexibacter algicola</name>
    <dbReference type="NCBI Taxonomy" id="2133960"/>
    <lineage>
        <taxon>Bacteria</taxon>
        <taxon>Bacillati</taxon>
        <taxon>Actinomycetota</taxon>
        <taxon>Thermoleophilia</taxon>
        <taxon>Solirubrobacterales</taxon>
        <taxon>Paraconexibacteraceae</taxon>
        <taxon>Paraconexibacter</taxon>
    </lineage>
</organism>
<dbReference type="GO" id="GO:0140359">
    <property type="term" value="F:ABC-type transporter activity"/>
    <property type="evidence" value="ECO:0007669"/>
    <property type="project" value="InterPro"/>
</dbReference>
<dbReference type="InterPro" id="IPR017871">
    <property type="entry name" value="ABC_transporter-like_CS"/>
</dbReference>
<dbReference type="PROSITE" id="PS50929">
    <property type="entry name" value="ABC_TM1F"/>
    <property type="match status" value="1"/>
</dbReference>
<reference evidence="10 11" key="1">
    <citation type="submission" date="2018-03" db="EMBL/GenBank/DDBJ databases">
        <title>Aquarubrobacter algicola gen. nov., sp. nov., a novel actinobacterium isolated from shallow eutrophic lake during the end of cyanobacterial harmful algal blooms.</title>
        <authorList>
            <person name="Chun S.J."/>
        </authorList>
    </citation>
    <scope>NUCLEOTIDE SEQUENCE [LARGE SCALE GENOMIC DNA]</scope>
    <source>
        <strain evidence="10 11">Seoho-28</strain>
    </source>
</reference>
<feature type="domain" description="ABC transporter" evidence="8">
    <location>
        <begin position="347"/>
        <end position="569"/>
    </location>
</feature>
<dbReference type="Pfam" id="PF00664">
    <property type="entry name" value="ABC_membrane"/>
    <property type="match status" value="1"/>
</dbReference>
<evidence type="ECO:0000259" key="8">
    <source>
        <dbReference type="PROSITE" id="PS50893"/>
    </source>
</evidence>
<dbReference type="SUPFAM" id="SSF90123">
    <property type="entry name" value="ABC transporter transmembrane region"/>
    <property type="match status" value="1"/>
</dbReference>
<evidence type="ECO:0000313" key="10">
    <source>
        <dbReference type="EMBL" id="PTL55554.1"/>
    </source>
</evidence>
<evidence type="ECO:0000256" key="6">
    <source>
        <dbReference type="ARBA" id="ARBA00023136"/>
    </source>
</evidence>
<evidence type="ECO:0000256" key="1">
    <source>
        <dbReference type="ARBA" id="ARBA00004651"/>
    </source>
</evidence>
<dbReference type="GO" id="GO:0042883">
    <property type="term" value="P:cysteine transport"/>
    <property type="evidence" value="ECO:0007669"/>
    <property type="project" value="InterPro"/>
</dbReference>
<evidence type="ECO:0000256" key="4">
    <source>
        <dbReference type="ARBA" id="ARBA00022840"/>
    </source>
</evidence>
<dbReference type="InterPro" id="IPR039421">
    <property type="entry name" value="Type_1_exporter"/>
</dbReference>
<dbReference type="InterPro" id="IPR003593">
    <property type="entry name" value="AAA+_ATPase"/>
</dbReference>
<feature type="transmembrane region" description="Helical" evidence="7">
    <location>
        <begin position="30"/>
        <end position="55"/>
    </location>
</feature>
<dbReference type="PROSITE" id="PS50893">
    <property type="entry name" value="ABC_TRANSPORTER_2"/>
    <property type="match status" value="1"/>
</dbReference>
<keyword evidence="2 7" id="KW-0812">Transmembrane</keyword>
<feature type="transmembrane region" description="Helical" evidence="7">
    <location>
        <begin position="172"/>
        <end position="190"/>
    </location>
</feature>
<dbReference type="GO" id="GO:0005886">
    <property type="term" value="C:plasma membrane"/>
    <property type="evidence" value="ECO:0007669"/>
    <property type="project" value="UniProtKB-SubCell"/>
</dbReference>
<keyword evidence="4" id="KW-0067">ATP-binding</keyword>
<dbReference type="OrthoDB" id="9806127at2"/>
<dbReference type="Gene3D" id="1.20.1560.10">
    <property type="entry name" value="ABC transporter type 1, transmembrane domain"/>
    <property type="match status" value="1"/>
</dbReference>
<dbReference type="SMART" id="SM00382">
    <property type="entry name" value="AAA"/>
    <property type="match status" value="1"/>
</dbReference>
<feature type="domain" description="ABC transmembrane type-1" evidence="9">
    <location>
        <begin position="31"/>
        <end position="313"/>
    </location>
</feature>
<feature type="transmembrane region" description="Helical" evidence="7">
    <location>
        <begin position="251"/>
        <end position="275"/>
    </location>
</feature>
<evidence type="ECO:0000313" key="11">
    <source>
        <dbReference type="Proteomes" id="UP000240739"/>
    </source>
</evidence>
<keyword evidence="3" id="KW-0547">Nucleotide-binding</keyword>
<gene>
    <name evidence="10" type="primary">cydD</name>
    <name evidence="10" type="ORF">C7Y72_18075</name>
</gene>
<dbReference type="Proteomes" id="UP000240739">
    <property type="component" value="Unassembled WGS sequence"/>
</dbReference>
<dbReference type="InterPro" id="IPR014216">
    <property type="entry name" value="ABC_transptr_CydD"/>
</dbReference>
<dbReference type="GO" id="GO:0016887">
    <property type="term" value="F:ATP hydrolysis activity"/>
    <property type="evidence" value="ECO:0007669"/>
    <property type="project" value="InterPro"/>
</dbReference>
<dbReference type="InterPro" id="IPR003439">
    <property type="entry name" value="ABC_transporter-like_ATP-bd"/>
</dbReference>
<dbReference type="RefSeq" id="WP_107570597.1">
    <property type="nucleotide sequence ID" value="NZ_PYYB01000003.1"/>
</dbReference>
<comment type="subcellular location">
    <subcellularLocation>
        <location evidence="1">Cell membrane</location>
        <topology evidence="1">Multi-pass membrane protein</topology>
    </subcellularLocation>
</comment>
<comment type="caution">
    <text evidence="10">The sequence shown here is derived from an EMBL/GenBank/DDBJ whole genome shotgun (WGS) entry which is preliminary data.</text>
</comment>